<feature type="non-terminal residue" evidence="2">
    <location>
        <position position="1"/>
    </location>
</feature>
<comment type="caution">
    <text evidence="2">The sequence shown here is derived from an EMBL/GenBank/DDBJ whole genome shotgun (WGS) entry which is preliminary data.</text>
</comment>
<proteinExistence type="predicted"/>
<dbReference type="AlphaFoldDB" id="A0A7J9CYA2"/>
<dbReference type="Proteomes" id="UP000593579">
    <property type="component" value="Unassembled WGS sequence"/>
</dbReference>
<keyword evidence="3" id="KW-1185">Reference proteome</keyword>
<evidence type="ECO:0000256" key="1">
    <source>
        <dbReference type="SAM" id="Coils"/>
    </source>
</evidence>
<name>A0A7J9CYA2_GOSGO</name>
<keyword evidence="1" id="KW-0175">Coiled coil</keyword>
<dbReference type="OrthoDB" id="986316at2759"/>
<organism evidence="2 3">
    <name type="scientific">Gossypium gossypioides</name>
    <name type="common">Mexican cotton</name>
    <name type="synonym">Selera gossypioides</name>
    <dbReference type="NCBI Taxonomy" id="34282"/>
    <lineage>
        <taxon>Eukaryota</taxon>
        <taxon>Viridiplantae</taxon>
        <taxon>Streptophyta</taxon>
        <taxon>Embryophyta</taxon>
        <taxon>Tracheophyta</taxon>
        <taxon>Spermatophyta</taxon>
        <taxon>Magnoliopsida</taxon>
        <taxon>eudicotyledons</taxon>
        <taxon>Gunneridae</taxon>
        <taxon>Pentapetalae</taxon>
        <taxon>rosids</taxon>
        <taxon>malvids</taxon>
        <taxon>Malvales</taxon>
        <taxon>Malvaceae</taxon>
        <taxon>Malvoideae</taxon>
        <taxon>Gossypium</taxon>
    </lineage>
</organism>
<evidence type="ECO:0000313" key="2">
    <source>
        <dbReference type="EMBL" id="MBA0753490.1"/>
    </source>
</evidence>
<feature type="coiled-coil region" evidence="1">
    <location>
        <begin position="18"/>
        <end position="52"/>
    </location>
</feature>
<protein>
    <submittedName>
        <fullName evidence="2">Uncharacterized protein</fullName>
    </submittedName>
</protein>
<reference evidence="2 3" key="1">
    <citation type="journal article" date="2019" name="Genome Biol. Evol.">
        <title>Insights into the evolution of the New World diploid cottons (Gossypium, subgenus Houzingenia) based on genome sequencing.</title>
        <authorList>
            <person name="Grover C.E."/>
            <person name="Arick M.A. 2nd"/>
            <person name="Thrash A."/>
            <person name="Conover J.L."/>
            <person name="Sanders W.S."/>
            <person name="Peterson D.G."/>
            <person name="Frelichowski J.E."/>
            <person name="Scheffler J.A."/>
            <person name="Scheffler B.E."/>
            <person name="Wendel J.F."/>
        </authorList>
    </citation>
    <scope>NUCLEOTIDE SEQUENCE [LARGE SCALE GENOMIC DNA]</scope>
    <source>
        <strain evidence="2">5</strain>
        <tissue evidence="2">Leaf</tissue>
    </source>
</reference>
<accession>A0A7J9CYA2</accession>
<dbReference type="EMBL" id="JABEZY010256589">
    <property type="protein sequence ID" value="MBA0753490.1"/>
    <property type="molecule type" value="Genomic_DNA"/>
</dbReference>
<sequence length="110" mass="12566">VERRVRTKVGKKVFEGDVSTVEERVGKLEESMEDAKESDNALGENIEDLKEQSRDFVTMCLTSQRDSVQELLDSQRKKLTERNGALEAMMMALKEETITTRALSTRIEEL</sequence>
<evidence type="ECO:0000313" key="3">
    <source>
        <dbReference type="Proteomes" id="UP000593579"/>
    </source>
</evidence>
<gene>
    <name evidence="2" type="ORF">Gogos_020844</name>
</gene>